<dbReference type="Proteomes" id="UP000501048">
    <property type="component" value="Chromosome"/>
</dbReference>
<accession>A0ABX6LZC5</accession>
<evidence type="ECO:0000313" key="2">
    <source>
        <dbReference type="Proteomes" id="UP000501048"/>
    </source>
</evidence>
<reference evidence="1 2" key="1">
    <citation type="submission" date="2020-04" db="EMBL/GenBank/DDBJ databases">
        <title>Plant growth promoting and environmental Bacillus: genomic and epigenetic comparison.</title>
        <authorList>
            <person name="Reva O.N."/>
            <person name="Lutz S."/>
            <person name="Ahrens C.H."/>
        </authorList>
    </citation>
    <scope>NUCLEOTIDE SEQUENCE [LARGE SCALE GENOMIC DNA]</scope>
    <source>
        <strain evidence="1 2">UCMB5075</strain>
    </source>
</reference>
<dbReference type="EMBL" id="CP051464">
    <property type="protein sequence ID" value="QJC97239.1"/>
    <property type="molecule type" value="Genomic_DNA"/>
</dbReference>
<proteinExistence type="predicted"/>
<evidence type="ECO:0000313" key="1">
    <source>
        <dbReference type="EMBL" id="QJC97239.1"/>
    </source>
</evidence>
<dbReference type="GeneID" id="76983525"/>
<name>A0ABX6LZC5_BACMO</name>
<dbReference type="RefSeq" id="WP_168748496.1">
    <property type="nucleotide sequence ID" value="NZ_CP051464.1"/>
</dbReference>
<keyword evidence="2" id="KW-1185">Reference proteome</keyword>
<gene>
    <name evidence="1" type="ORF">HC660_27660</name>
</gene>
<organism evidence="1 2">
    <name type="scientific">Bacillus mojavensis</name>
    <dbReference type="NCBI Taxonomy" id="72360"/>
    <lineage>
        <taxon>Bacteria</taxon>
        <taxon>Bacillati</taxon>
        <taxon>Bacillota</taxon>
        <taxon>Bacilli</taxon>
        <taxon>Bacillales</taxon>
        <taxon>Bacillaceae</taxon>
        <taxon>Bacillus</taxon>
    </lineage>
</organism>
<sequence>MDLRITESGAEHPQLPDFIHGGGVSVWMWEEQISYFQRVHCHGSPLAQPMLFNQILHDCLEGLEHLHAG</sequence>
<protein>
    <submittedName>
        <fullName evidence="1">Uncharacterized protein</fullName>
    </submittedName>
</protein>